<evidence type="ECO:0000256" key="8">
    <source>
        <dbReference type="SAM" id="Phobius"/>
    </source>
</evidence>
<feature type="compositionally biased region" description="Acidic residues" evidence="7">
    <location>
        <begin position="867"/>
        <end position="882"/>
    </location>
</feature>
<dbReference type="PANTHER" id="PTHR46154">
    <property type="match status" value="1"/>
</dbReference>
<dbReference type="RefSeq" id="XP_049179487.1">
    <property type="nucleotide sequence ID" value="XM_049324799.1"/>
</dbReference>
<feature type="compositionally biased region" description="Acidic residues" evidence="7">
    <location>
        <begin position="730"/>
        <end position="757"/>
    </location>
</feature>
<feature type="compositionally biased region" description="Basic and acidic residues" evidence="7">
    <location>
        <begin position="979"/>
        <end position="989"/>
    </location>
</feature>
<feature type="coiled-coil region" evidence="6">
    <location>
        <begin position="1060"/>
        <end position="1087"/>
    </location>
</feature>
<feature type="region of interest" description="Disordered" evidence="7">
    <location>
        <begin position="520"/>
        <end position="547"/>
    </location>
</feature>
<feature type="transmembrane region" description="Helical" evidence="8">
    <location>
        <begin position="611"/>
        <end position="630"/>
    </location>
</feature>
<keyword evidence="3 8" id="KW-0812">Transmembrane</keyword>
<keyword evidence="4 8" id="KW-1133">Transmembrane helix</keyword>
<evidence type="ECO:0000313" key="9">
    <source>
        <dbReference type="EMBL" id="KAI3403740.1"/>
    </source>
</evidence>
<comment type="similarity">
    <text evidence="2">Belongs to the sodium:solute symporter (SSF) (TC 2.A.21) family.</text>
</comment>
<feature type="compositionally biased region" description="Acidic residues" evidence="7">
    <location>
        <begin position="901"/>
        <end position="917"/>
    </location>
</feature>
<evidence type="ECO:0000256" key="7">
    <source>
        <dbReference type="SAM" id="MobiDB-lite"/>
    </source>
</evidence>
<dbReference type="InterPro" id="IPR031155">
    <property type="entry name" value="DUR"/>
</dbReference>
<feature type="compositionally biased region" description="Acidic residues" evidence="7">
    <location>
        <begin position="764"/>
        <end position="818"/>
    </location>
</feature>
<feature type="region of interest" description="Disordered" evidence="7">
    <location>
        <begin position="846"/>
        <end position="917"/>
    </location>
</feature>
<dbReference type="PROSITE" id="PS50283">
    <property type="entry name" value="NA_SOLUT_SYMP_3"/>
    <property type="match status" value="1"/>
</dbReference>
<organism evidence="9 10">
    <name type="scientific">Candida oxycetoniae</name>
    <dbReference type="NCBI Taxonomy" id="497107"/>
    <lineage>
        <taxon>Eukaryota</taxon>
        <taxon>Fungi</taxon>
        <taxon>Dikarya</taxon>
        <taxon>Ascomycota</taxon>
        <taxon>Saccharomycotina</taxon>
        <taxon>Pichiomycetes</taxon>
        <taxon>Debaryomycetaceae</taxon>
        <taxon>Candida/Lodderomyces clade</taxon>
        <taxon>Candida</taxon>
    </lineage>
</organism>
<comment type="caution">
    <text evidence="9">The sequence shown here is derived from an EMBL/GenBank/DDBJ whole genome shotgun (WGS) entry which is preliminary data.</text>
</comment>
<evidence type="ECO:0000256" key="2">
    <source>
        <dbReference type="ARBA" id="ARBA00006434"/>
    </source>
</evidence>
<feature type="compositionally biased region" description="Acidic residues" evidence="7">
    <location>
        <begin position="846"/>
        <end position="859"/>
    </location>
</feature>
<dbReference type="InterPro" id="IPR038377">
    <property type="entry name" value="Na/Glc_symporter_sf"/>
</dbReference>
<dbReference type="CDD" id="cd11476">
    <property type="entry name" value="SLC5sbd_DUR3"/>
    <property type="match status" value="1"/>
</dbReference>
<evidence type="ECO:0000313" key="10">
    <source>
        <dbReference type="Proteomes" id="UP001202479"/>
    </source>
</evidence>
<comment type="subcellular location">
    <subcellularLocation>
        <location evidence="1">Membrane</location>
        <topology evidence="1">Multi-pass membrane protein</topology>
    </subcellularLocation>
</comment>
<feature type="compositionally biased region" description="Basic residues" evidence="7">
    <location>
        <begin position="1198"/>
        <end position="1211"/>
    </location>
</feature>
<feature type="transmembrane region" description="Helical" evidence="8">
    <location>
        <begin position="129"/>
        <end position="157"/>
    </location>
</feature>
<proteinExistence type="inferred from homology"/>
<feature type="transmembrane region" description="Helical" evidence="8">
    <location>
        <begin position="88"/>
        <end position="108"/>
    </location>
</feature>
<dbReference type="Gene3D" id="1.20.1730.10">
    <property type="entry name" value="Sodium/glucose cotransporter"/>
    <property type="match status" value="1"/>
</dbReference>
<gene>
    <name evidence="9" type="ORF">KGF56_003465</name>
</gene>
<feature type="transmembrane region" description="Helical" evidence="8">
    <location>
        <begin position="420"/>
        <end position="441"/>
    </location>
</feature>
<dbReference type="Pfam" id="PF00474">
    <property type="entry name" value="SSF"/>
    <property type="match status" value="1"/>
</dbReference>
<evidence type="ECO:0000256" key="6">
    <source>
        <dbReference type="SAM" id="Coils"/>
    </source>
</evidence>
<dbReference type="GO" id="GO:0034457">
    <property type="term" value="C:Mpp10 complex"/>
    <property type="evidence" value="ECO:0007669"/>
    <property type="project" value="InterPro"/>
</dbReference>
<feature type="compositionally biased region" description="Basic and acidic residues" evidence="7">
    <location>
        <begin position="1212"/>
        <end position="1234"/>
    </location>
</feature>
<keyword evidence="10" id="KW-1185">Reference proteome</keyword>
<evidence type="ECO:0000256" key="1">
    <source>
        <dbReference type="ARBA" id="ARBA00004141"/>
    </source>
</evidence>
<feature type="transmembrane region" description="Helical" evidence="8">
    <location>
        <begin position="247"/>
        <end position="265"/>
    </location>
</feature>
<feature type="transmembrane region" description="Helical" evidence="8">
    <location>
        <begin position="328"/>
        <end position="353"/>
    </location>
</feature>
<dbReference type="GeneID" id="73381080"/>
<feature type="region of interest" description="Disordered" evidence="7">
    <location>
        <begin position="979"/>
        <end position="1001"/>
    </location>
</feature>
<feature type="transmembrane region" description="Helical" evidence="8">
    <location>
        <begin position="197"/>
        <end position="214"/>
    </location>
</feature>
<dbReference type="Proteomes" id="UP001202479">
    <property type="component" value="Unassembled WGS sequence"/>
</dbReference>
<feature type="transmembrane region" description="Helical" evidence="8">
    <location>
        <begin position="286"/>
        <end position="308"/>
    </location>
</feature>
<dbReference type="Pfam" id="PF04006">
    <property type="entry name" value="Mpp10"/>
    <property type="match status" value="1"/>
</dbReference>
<reference evidence="9" key="1">
    <citation type="journal article" date="2022" name="DNA Res.">
        <title>Genome analysis of five recently described species of the CUG-Ser clade uncovers Candida theae as a new hybrid lineage with pathogenic potential in the Candida parapsilosis species complex.</title>
        <authorList>
            <person name="Mixao V."/>
            <person name="Del Olmo V."/>
            <person name="Hegedusova E."/>
            <person name="Saus E."/>
            <person name="Pryszcz L."/>
            <person name="Cillingova A."/>
            <person name="Nosek J."/>
            <person name="Gabaldon T."/>
        </authorList>
    </citation>
    <scope>NUCLEOTIDE SEQUENCE</scope>
    <source>
        <strain evidence="9">CBS 10844</strain>
    </source>
</reference>
<feature type="region of interest" description="Disordered" evidence="7">
    <location>
        <begin position="1192"/>
        <end position="1236"/>
    </location>
</feature>
<accession>A0AAI9SW04</accession>
<feature type="transmembrane region" description="Helical" evidence="8">
    <location>
        <begin position="52"/>
        <end position="68"/>
    </location>
</feature>
<protein>
    <submittedName>
        <fullName evidence="9">DUR4</fullName>
    </submittedName>
</protein>
<dbReference type="EMBL" id="JAHUZD010000121">
    <property type="protein sequence ID" value="KAI3403740.1"/>
    <property type="molecule type" value="Genomic_DNA"/>
</dbReference>
<evidence type="ECO:0000256" key="4">
    <source>
        <dbReference type="ARBA" id="ARBA00022989"/>
    </source>
</evidence>
<dbReference type="GO" id="GO:0005886">
    <property type="term" value="C:plasma membrane"/>
    <property type="evidence" value="ECO:0007669"/>
    <property type="project" value="TreeGrafter"/>
</dbReference>
<feature type="transmembrane region" description="Helical" evidence="8">
    <location>
        <begin position="488"/>
        <end position="511"/>
    </location>
</feature>
<sequence>MEPSLSQGAGYGLIVGGGAFFAIVMNYITFIQNKYSKYSSKKVDEFVSGSRSVGFGLLLSGILSNWTWSLTLLESAVKSYDIGISGSYWYAIGGLLQVSVFSVVSSKIKKNANLVTTFPEMAFFRFGKAGHLSFLWCGFVCNAIVSSCILLGGSAVFNAVTGVSQYAALFLIPFGCAVYVSFGGLRATFISDATHTCIILLFIVVFMLEVYFGNDKIGSPKKMWELLESLPPVEENYHGSYLTFRSQQGAIFAVISIITGFGLVVNDQAYLSRAVAADPRITSRAYFFASICWFVIPFAMGASLGLAAKALTVYPDFPTLSESEVGEGLPPVAAAIYLMGNSGSAMILVMIFFSVTSSFSGELIGTSTLISYDIYKRYIKPDATPHQVVKVAKISVFGWAIFSSCLASIFYGAAHISMGWLFNFLGCATGAGVFPIALSFVWKDLNKIGAVGGAVGGMVLAIIAWLVTCKAYLGEINVVNLSQQWVSFTGNVTALLMGGIISITASLIWPANFDFEETRNRTSLTSSKTEKDQIEPVESSGNSNSNSISISFNVNNDNGSSGASDKDLKSIDKQDELKQVEIESVSQDSDLDMDLNAVIDHKHLDHQFKKYCGLVALLAIVFTLVIPIPLGASPYVMSQDFLQNLLKNPQDIFKLRSPQSGETKSNVNLFNELTKSIISPLVSKYSVLDEVYIDGLDSTQVFGQTKIVLDGIGKRLLRDEIPKMRAQIGEVEDEEGDEEEEDEEEEEGEGGEEEEEEVVVKGGEEEEEVAEEEEEVEEEVAEEEEEVEEEEEEEDEEEEEEEEEEENEKLGTDSEENELDHKKDAFGLNDGFFDIDQYKKHVLALENEEDSGNASEEIDYFASLSGESEDDEEEEQMDYYDDFYEKPGNRKGKKQQSKESEEGEGEGEEIEDFADEDYEKAIDSVRLDLFAEEEDKDEGKKTSENLSTFEKQQRELQKEIAKLEAELIAEKKWTLKGEVTSNERPKESLLEENEITFDRTAKPVPTITQEVTETIEDLIRKRIKNDDFNDLPRRIIQDLSKFHKGPQVEVSEQKSARSLAELYEDEYNQVDAQRDALNEEEKKQHEEISELFTMVTHKLDALCSAHFIPKPHQVKDIEIKVTDASAPLISMEDAQPLNVSSESRLAPQEIYKIGDDAAVAATAKGFSDDPRSQWKSEVQFKSGLSYSKSEINRDEKQRLRRANKRKKMKNFKQREEFKRQRTLQEPKSDGEKKIKNNQVTDTLSKAKNVTIIGKKGELRDIQGNLKRTIASQTPTNFKL</sequence>
<dbReference type="PANTHER" id="PTHR46154:SF2">
    <property type="entry name" value="SOLUTE SYMPORTER FAMILY TRANSPORTER (AFU_ORTHOLOGUE AFUA_6G03200)"/>
    <property type="match status" value="1"/>
</dbReference>
<feature type="region of interest" description="Disordered" evidence="7">
    <location>
        <begin position="930"/>
        <end position="949"/>
    </location>
</feature>
<dbReference type="GO" id="GO:0015204">
    <property type="term" value="F:urea transmembrane transporter activity"/>
    <property type="evidence" value="ECO:0007669"/>
    <property type="project" value="InterPro"/>
</dbReference>
<dbReference type="GO" id="GO:0005732">
    <property type="term" value="C:sno(s)RNA-containing ribonucleoprotein complex"/>
    <property type="evidence" value="ECO:0007669"/>
    <property type="project" value="InterPro"/>
</dbReference>
<dbReference type="AlphaFoldDB" id="A0AAI9SW04"/>
<feature type="region of interest" description="Disordered" evidence="7">
    <location>
        <begin position="725"/>
        <end position="829"/>
    </location>
</feature>
<name>A0AAI9SW04_9ASCO</name>
<dbReference type="GO" id="GO:0006364">
    <property type="term" value="P:rRNA processing"/>
    <property type="evidence" value="ECO:0007669"/>
    <property type="project" value="InterPro"/>
</dbReference>
<dbReference type="InterPro" id="IPR012173">
    <property type="entry name" value="Mpp10"/>
</dbReference>
<evidence type="ECO:0000256" key="3">
    <source>
        <dbReference type="ARBA" id="ARBA00022692"/>
    </source>
</evidence>
<keyword evidence="5 8" id="KW-0472">Membrane</keyword>
<feature type="transmembrane region" description="Helical" evidence="8">
    <location>
        <begin position="448"/>
        <end position="468"/>
    </location>
</feature>
<keyword evidence="6" id="KW-0175">Coiled coil</keyword>
<feature type="transmembrane region" description="Helical" evidence="8">
    <location>
        <begin position="12"/>
        <end position="31"/>
    </location>
</feature>
<feature type="transmembrane region" description="Helical" evidence="8">
    <location>
        <begin position="163"/>
        <end position="185"/>
    </location>
</feature>
<feature type="transmembrane region" description="Helical" evidence="8">
    <location>
        <begin position="396"/>
        <end position="414"/>
    </location>
</feature>
<evidence type="ECO:0000256" key="5">
    <source>
        <dbReference type="ARBA" id="ARBA00023136"/>
    </source>
</evidence>
<dbReference type="InterPro" id="IPR001734">
    <property type="entry name" value="Na/solute_symporter"/>
</dbReference>